<feature type="transmembrane region" description="Helical" evidence="6">
    <location>
        <begin position="184"/>
        <end position="207"/>
    </location>
</feature>
<proteinExistence type="predicted"/>
<comment type="caution">
    <text evidence="7">The sequence shown here is derived from an EMBL/GenBank/DDBJ whole genome shotgun (WGS) entry which is preliminary data.</text>
</comment>
<sequence>MSTQTITTEDVAPALTADRIVVKHFKTAVVVAVMAAIALVFALTGESALAALDLSQSSDKIQLAPLAFQALPVLWVLAALLVGAAAFAFARTNATGRVPGWVLAVGASLLLASFLVWLTAGSGSKHLSLAGLFITAMPIVVPIAFGSLSGVLGERAGVVNIAIEGQLLAGAFSAALVSSLTQNAYAGVLGAAVAGAVVAGLLGLFAIRYQVNQIIVGVVLNVLVTGLTGFFFDTLMREEGAGKFNTPAGLDAVPIPLLADIPIIGPTFFNQSLLGYALLVIVAATWFALYKTRWGLRVRAVGEHPKAADTLGVNVNGTRWRNVLLGGIVAGMGGSYFTLVATSAFSKEMTGGLGFIALAAMIFGRWNPVGAFFAALLFGVAGNLASIVSIAKSPVDSAFLAMLPYALTIVAVSGLVGRTRPPAASGEPYTKG</sequence>
<feature type="transmembrane region" description="Helical" evidence="6">
    <location>
        <begin position="214"/>
        <end position="232"/>
    </location>
</feature>
<feature type="transmembrane region" description="Helical" evidence="6">
    <location>
        <begin position="323"/>
        <end position="343"/>
    </location>
</feature>
<dbReference type="PANTHER" id="PTHR43370:SF1">
    <property type="entry name" value="GUANOSINE ABC TRANSPORTER PERMEASE PROTEIN NUPQ"/>
    <property type="match status" value="1"/>
</dbReference>
<feature type="transmembrane region" description="Helical" evidence="6">
    <location>
        <begin position="28"/>
        <end position="50"/>
    </location>
</feature>
<feature type="transmembrane region" description="Helical" evidence="6">
    <location>
        <begin position="101"/>
        <end position="120"/>
    </location>
</feature>
<dbReference type="InterPro" id="IPR001851">
    <property type="entry name" value="ABC_transp_permease"/>
</dbReference>
<evidence type="ECO:0000256" key="6">
    <source>
        <dbReference type="SAM" id="Phobius"/>
    </source>
</evidence>
<accession>A0AAE3YH17</accession>
<keyword evidence="8" id="KW-1185">Reference proteome</keyword>
<keyword evidence="7" id="KW-0762">Sugar transport</keyword>
<reference evidence="7" key="1">
    <citation type="submission" date="2023-07" db="EMBL/GenBank/DDBJ databases">
        <title>Sequencing the genomes of 1000 actinobacteria strains.</title>
        <authorList>
            <person name="Klenk H.-P."/>
        </authorList>
    </citation>
    <scope>NUCLEOTIDE SEQUENCE</scope>
    <source>
        <strain evidence="7">DSM 13988</strain>
    </source>
</reference>
<dbReference type="AlphaFoldDB" id="A0AAE3YH17"/>
<feature type="transmembrane region" description="Helical" evidence="6">
    <location>
        <begin position="70"/>
        <end position="89"/>
    </location>
</feature>
<dbReference type="GO" id="GO:0022857">
    <property type="term" value="F:transmembrane transporter activity"/>
    <property type="evidence" value="ECO:0007669"/>
    <property type="project" value="InterPro"/>
</dbReference>
<keyword evidence="3 6" id="KW-0812">Transmembrane</keyword>
<evidence type="ECO:0000256" key="4">
    <source>
        <dbReference type="ARBA" id="ARBA00022989"/>
    </source>
</evidence>
<evidence type="ECO:0000256" key="2">
    <source>
        <dbReference type="ARBA" id="ARBA00022475"/>
    </source>
</evidence>
<dbReference type="Pfam" id="PF02653">
    <property type="entry name" value="BPD_transp_2"/>
    <property type="match status" value="1"/>
</dbReference>
<evidence type="ECO:0000313" key="7">
    <source>
        <dbReference type="EMBL" id="MDR6891661.1"/>
    </source>
</evidence>
<feature type="transmembrane region" description="Helical" evidence="6">
    <location>
        <begin position="397"/>
        <end position="416"/>
    </location>
</feature>
<feature type="transmembrane region" description="Helical" evidence="6">
    <location>
        <begin position="373"/>
        <end position="391"/>
    </location>
</feature>
<dbReference type="Proteomes" id="UP001247307">
    <property type="component" value="Unassembled WGS sequence"/>
</dbReference>
<evidence type="ECO:0000256" key="5">
    <source>
        <dbReference type="ARBA" id="ARBA00023136"/>
    </source>
</evidence>
<comment type="subcellular location">
    <subcellularLocation>
        <location evidence="1">Cell membrane</location>
        <topology evidence="1">Multi-pass membrane protein</topology>
    </subcellularLocation>
</comment>
<organism evidence="7 8">
    <name type="scientific">Falsarthrobacter nasiphocae</name>
    <dbReference type="NCBI Taxonomy" id="189863"/>
    <lineage>
        <taxon>Bacteria</taxon>
        <taxon>Bacillati</taxon>
        <taxon>Actinomycetota</taxon>
        <taxon>Actinomycetes</taxon>
        <taxon>Micrococcales</taxon>
        <taxon>Micrococcaceae</taxon>
        <taxon>Falsarthrobacter</taxon>
    </lineage>
</organism>
<evidence type="ECO:0000313" key="8">
    <source>
        <dbReference type="Proteomes" id="UP001247307"/>
    </source>
</evidence>
<dbReference type="EMBL" id="JAVDUI010000001">
    <property type="protein sequence ID" value="MDR6891661.1"/>
    <property type="molecule type" value="Genomic_DNA"/>
</dbReference>
<protein>
    <submittedName>
        <fullName evidence="7">Simple sugar transport system permease protein</fullName>
    </submittedName>
</protein>
<keyword evidence="7" id="KW-0813">Transport</keyword>
<keyword evidence="5 6" id="KW-0472">Membrane</keyword>
<evidence type="ECO:0000256" key="1">
    <source>
        <dbReference type="ARBA" id="ARBA00004651"/>
    </source>
</evidence>
<evidence type="ECO:0000256" key="3">
    <source>
        <dbReference type="ARBA" id="ARBA00022692"/>
    </source>
</evidence>
<name>A0AAE3YH17_9MICC</name>
<feature type="transmembrane region" description="Helical" evidence="6">
    <location>
        <begin position="273"/>
        <end position="290"/>
    </location>
</feature>
<gene>
    <name evidence="7" type="ORF">J2S35_000601</name>
</gene>
<keyword evidence="2" id="KW-1003">Cell membrane</keyword>
<dbReference type="GO" id="GO:0005886">
    <property type="term" value="C:plasma membrane"/>
    <property type="evidence" value="ECO:0007669"/>
    <property type="project" value="UniProtKB-SubCell"/>
</dbReference>
<keyword evidence="4 6" id="KW-1133">Transmembrane helix</keyword>
<dbReference type="RefSeq" id="WP_309849677.1">
    <property type="nucleotide sequence ID" value="NZ_BAAAIU010000045.1"/>
</dbReference>
<feature type="transmembrane region" description="Helical" evidence="6">
    <location>
        <begin position="126"/>
        <end position="145"/>
    </location>
</feature>
<feature type="transmembrane region" description="Helical" evidence="6">
    <location>
        <begin position="157"/>
        <end position="178"/>
    </location>
</feature>
<dbReference type="CDD" id="cd06580">
    <property type="entry name" value="TM_PBP1_transp_TpRbsC_like"/>
    <property type="match status" value="1"/>
</dbReference>
<dbReference type="PANTHER" id="PTHR43370">
    <property type="entry name" value="SUGAR ABC TRANSPORTER INTEGRAL MEMBRANE PROTEIN-RELATED"/>
    <property type="match status" value="1"/>
</dbReference>